<dbReference type="Proteomes" id="UP000001574">
    <property type="component" value="Chromosome"/>
</dbReference>
<dbReference type="EMBL" id="CP000479">
    <property type="protein sequence ID" value="ABK67844.1"/>
    <property type="molecule type" value="Genomic_DNA"/>
</dbReference>
<gene>
    <name evidence="2" type="ordered locus">MAV_2654</name>
</gene>
<protein>
    <submittedName>
        <fullName evidence="2">Uncharacterized protein</fullName>
    </submittedName>
</protein>
<dbReference type="KEGG" id="mav:MAV_2654"/>
<sequence>MVASERMNKLPAEFFLPPQTNAALQRETVRLVAACVAFIVILGVIVALTQGIVITV</sequence>
<accession>A0A0H2ZZT6</accession>
<evidence type="ECO:0000256" key="1">
    <source>
        <dbReference type="SAM" id="Phobius"/>
    </source>
</evidence>
<dbReference type="HOGENOM" id="CLU_3120053_0_0_11"/>
<dbReference type="Pfam" id="PF23711">
    <property type="entry name" value="DUF7156"/>
    <property type="match status" value="1"/>
</dbReference>
<keyword evidence="1" id="KW-0472">Membrane</keyword>
<evidence type="ECO:0000313" key="2">
    <source>
        <dbReference type="EMBL" id="ABK67844.1"/>
    </source>
</evidence>
<organism evidence="2 3">
    <name type="scientific">Mycobacterium avium (strain 104)</name>
    <dbReference type="NCBI Taxonomy" id="243243"/>
    <lineage>
        <taxon>Bacteria</taxon>
        <taxon>Bacillati</taxon>
        <taxon>Actinomycetota</taxon>
        <taxon>Actinomycetes</taxon>
        <taxon>Mycobacteriales</taxon>
        <taxon>Mycobacteriaceae</taxon>
        <taxon>Mycobacterium</taxon>
        <taxon>Mycobacterium avium complex (MAC)</taxon>
    </lineage>
</organism>
<keyword evidence="1" id="KW-1133">Transmembrane helix</keyword>
<name>A0A0H2ZZT6_MYCA1</name>
<dbReference type="InterPro" id="IPR055580">
    <property type="entry name" value="DUF7156"/>
</dbReference>
<evidence type="ECO:0000313" key="3">
    <source>
        <dbReference type="Proteomes" id="UP000001574"/>
    </source>
</evidence>
<keyword evidence="1" id="KW-0812">Transmembrane</keyword>
<reference evidence="2 3" key="1">
    <citation type="submission" date="2006-10" db="EMBL/GenBank/DDBJ databases">
        <authorList>
            <person name="Fleischmann R.D."/>
            <person name="Dodson R.J."/>
            <person name="Haft D.H."/>
            <person name="Merkel J.S."/>
            <person name="Nelson W.C."/>
            <person name="Fraser C.M."/>
        </authorList>
    </citation>
    <scope>NUCLEOTIDE SEQUENCE [LARGE SCALE GENOMIC DNA]</scope>
    <source>
        <strain evidence="2 3">104</strain>
    </source>
</reference>
<dbReference type="AlphaFoldDB" id="A0A0H2ZZT6"/>
<feature type="transmembrane region" description="Helical" evidence="1">
    <location>
        <begin position="31"/>
        <end position="54"/>
    </location>
</feature>
<proteinExistence type="predicted"/>